<keyword evidence="1" id="KW-0812">Transmembrane</keyword>
<gene>
    <name evidence="2" type="ORF">A2870_02345</name>
</gene>
<keyword evidence="1" id="KW-1133">Transmembrane helix</keyword>
<evidence type="ECO:0000256" key="1">
    <source>
        <dbReference type="SAM" id="Phobius"/>
    </source>
</evidence>
<evidence type="ECO:0000313" key="2">
    <source>
        <dbReference type="EMBL" id="OGD86794.1"/>
    </source>
</evidence>
<comment type="caution">
    <text evidence="2">The sequence shown here is derived from an EMBL/GenBank/DDBJ whole genome shotgun (WGS) entry which is preliminary data.</text>
</comment>
<sequence>MGTITEKLYTPVLQLSIVALTGALVWFAFIYYPKVINNYKTGNIPKQAFVKPVSATSTKFPIETEAYKIVYEEGASTYYAFVEGRNLDQFVINKNNAELAIKTALSLEKICSLNIVYASTQRIKVPQQFQGSSSCS</sequence>
<dbReference type="AlphaFoldDB" id="A0A1F5G4Q6"/>
<protein>
    <submittedName>
        <fullName evidence="2">Uncharacterized protein</fullName>
    </submittedName>
</protein>
<dbReference type="Proteomes" id="UP000179102">
    <property type="component" value="Unassembled WGS sequence"/>
</dbReference>
<evidence type="ECO:0000313" key="3">
    <source>
        <dbReference type="Proteomes" id="UP000179102"/>
    </source>
</evidence>
<proteinExistence type="predicted"/>
<organism evidence="2 3">
    <name type="scientific">Candidatus Curtissbacteria bacterium RIFCSPHIGHO2_01_FULL_41_11</name>
    <dbReference type="NCBI Taxonomy" id="1797711"/>
    <lineage>
        <taxon>Bacteria</taxon>
        <taxon>Candidatus Curtissiibacteriota</taxon>
    </lineage>
</organism>
<reference evidence="2 3" key="1">
    <citation type="journal article" date="2016" name="Nat. Commun.">
        <title>Thousands of microbial genomes shed light on interconnected biogeochemical processes in an aquifer system.</title>
        <authorList>
            <person name="Anantharaman K."/>
            <person name="Brown C.T."/>
            <person name="Hug L.A."/>
            <person name="Sharon I."/>
            <person name="Castelle C.J."/>
            <person name="Probst A.J."/>
            <person name="Thomas B.C."/>
            <person name="Singh A."/>
            <person name="Wilkins M.J."/>
            <person name="Karaoz U."/>
            <person name="Brodie E.L."/>
            <person name="Williams K.H."/>
            <person name="Hubbard S.S."/>
            <person name="Banfield J.F."/>
        </authorList>
    </citation>
    <scope>NUCLEOTIDE SEQUENCE [LARGE SCALE GENOMIC DNA]</scope>
</reference>
<keyword evidence="1" id="KW-0472">Membrane</keyword>
<feature type="transmembrane region" description="Helical" evidence="1">
    <location>
        <begin position="12"/>
        <end position="32"/>
    </location>
</feature>
<accession>A0A1F5G4Q6</accession>
<dbReference type="EMBL" id="MFAZ01000031">
    <property type="protein sequence ID" value="OGD86794.1"/>
    <property type="molecule type" value="Genomic_DNA"/>
</dbReference>
<name>A0A1F5G4Q6_9BACT</name>